<comment type="caution">
    <text evidence="2">The sequence shown here is derived from an EMBL/GenBank/DDBJ whole genome shotgun (WGS) entry which is preliminary data.</text>
</comment>
<evidence type="ECO:0000256" key="1">
    <source>
        <dbReference type="SAM" id="Coils"/>
    </source>
</evidence>
<sequence>MSKTATRLENLIAEKKTVIDSLPFEAREKLLQLSKALLESERERAVIVEDSFQSLRQIKENQVLLCKILTEGIIQPLVNCIGRQIETMSPLPAVAETMEGMTESLSQLQQDVARLKRAADFTLANMPPSKFQTL</sequence>
<reference evidence="2 3" key="1">
    <citation type="journal article" date="2016" name="Nat. Commun.">
        <title>Thousands of microbial genomes shed light on interconnected biogeochemical processes in an aquifer system.</title>
        <authorList>
            <person name="Anantharaman K."/>
            <person name="Brown C.T."/>
            <person name="Hug L.A."/>
            <person name="Sharon I."/>
            <person name="Castelle C.J."/>
            <person name="Probst A.J."/>
            <person name="Thomas B.C."/>
            <person name="Singh A."/>
            <person name="Wilkins M.J."/>
            <person name="Karaoz U."/>
            <person name="Brodie E.L."/>
            <person name="Williams K.H."/>
            <person name="Hubbard S.S."/>
            <person name="Banfield J.F."/>
        </authorList>
    </citation>
    <scope>NUCLEOTIDE SEQUENCE [LARGE SCALE GENOMIC DNA]</scope>
</reference>
<organism evidence="2 3">
    <name type="scientific">Candidatus Yanofskybacteria bacterium RIFCSPHIGHO2_01_FULL_44_22</name>
    <dbReference type="NCBI Taxonomy" id="1802669"/>
    <lineage>
        <taxon>Bacteria</taxon>
        <taxon>Candidatus Yanofskyibacteriota</taxon>
    </lineage>
</organism>
<protein>
    <submittedName>
        <fullName evidence="2">Uncharacterized protein</fullName>
    </submittedName>
</protein>
<proteinExistence type="predicted"/>
<keyword evidence="1" id="KW-0175">Coiled coil</keyword>
<dbReference type="Proteomes" id="UP000177419">
    <property type="component" value="Unassembled WGS sequence"/>
</dbReference>
<feature type="coiled-coil region" evidence="1">
    <location>
        <begin position="98"/>
        <end position="125"/>
    </location>
</feature>
<gene>
    <name evidence="2" type="ORF">A2746_00570</name>
</gene>
<name>A0A1F8EZC9_9BACT</name>
<accession>A0A1F8EZC9</accession>
<dbReference type="AlphaFoldDB" id="A0A1F8EZC9"/>
<dbReference type="EMBL" id="MGJJ01000009">
    <property type="protein sequence ID" value="OGN05700.1"/>
    <property type="molecule type" value="Genomic_DNA"/>
</dbReference>
<evidence type="ECO:0000313" key="2">
    <source>
        <dbReference type="EMBL" id="OGN05700.1"/>
    </source>
</evidence>
<evidence type="ECO:0000313" key="3">
    <source>
        <dbReference type="Proteomes" id="UP000177419"/>
    </source>
</evidence>